<reference evidence="1" key="1">
    <citation type="submission" date="2021-02" db="EMBL/GenBank/DDBJ databases">
        <authorList>
            <person name="Dougan E. K."/>
            <person name="Rhodes N."/>
            <person name="Thang M."/>
            <person name="Chan C."/>
        </authorList>
    </citation>
    <scope>NUCLEOTIDE SEQUENCE</scope>
</reference>
<protein>
    <submittedName>
        <fullName evidence="1">PRY3 protein</fullName>
    </submittedName>
</protein>
<proteinExistence type="predicted"/>
<gene>
    <name evidence="1" type="primary">PRY3</name>
    <name evidence="1" type="ORF">SNAT2548_LOCUS14011</name>
</gene>
<dbReference type="EMBL" id="CAJNDS010001557">
    <property type="protein sequence ID" value="CAE7265322.1"/>
    <property type="molecule type" value="Genomic_DNA"/>
</dbReference>
<dbReference type="AlphaFoldDB" id="A0A812MRN0"/>
<dbReference type="Proteomes" id="UP000604046">
    <property type="component" value="Unassembled WGS sequence"/>
</dbReference>
<accession>A0A812MRN0</accession>
<comment type="caution">
    <text evidence="1">The sequence shown here is derived from an EMBL/GenBank/DDBJ whole genome shotgun (WGS) entry which is preliminary data.</text>
</comment>
<evidence type="ECO:0000313" key="2">
    <source>
        <dbReference type="Proteomes" id="UP000604046"/>
    </source>
</evidence>
<feature type="non-terminal residue" evidence="1">
    <location>
        <position position="1"/>
    </location>
</feature>
<keyword evidence="2" id="KW-1185">Reference proteome</keyword>
<sequence length="237" mass="25299">DYNLGGEIGAVREECASSSEDEDCPCGSNAISCIDVGEDSYCLPRLGRCPIVCGEDEEPCYRPGFDAEGNHLPPEETCVLKGLACGCGQNSFACDTDGNLTQCLPIVGGYCPQCLADEVECPHVLNFQPNGTQVPAEGWVEPVRKCASSLLDCPCGREAQMCDSLGRCIFKGAACCTYDQKLCVLTDYGPDGQLTGYREICWLPTEPCPCGANTHRCPGTEVCLPESIKEAICPCDP</sequence>
<organism evidence="1 2">
    <name type="scientific">Symbiodinium natans</name>
    <dbReference type="NCBI Taxonomy" id="878477"/>
    <lineage>
        <taxon>Eukaryota</taxon>
        <taxon>Sar</taxon>
        <taxon>Alveolata</taxon>
        <taxon>Dinophyceae</taxon>
        <taxon>Suessiales</taxon>
        <taxon>Symbiodiniaceae</taxon>
        <taxon>Symbiodinium</taxon>
    </lineage>
</organism>
<dbReference type="OrthoDB" id="10428133at2759"/>
<evidence type="ECO:0000313" key="1">
    <source>
        <dbReference type="EMBL" id="CAE7265322.1"/>
    </source>
</evidence>
<name>A0A812MRN0_9DINO</name>
<feature type="non-terminal residue" evidence="1">
    <location>
        <position position="237"/>
    </location>
</feature>